<name>A0A1R3IWB0_COCAP</name>
<evidence type="ECO:0000313" key="2">
    <source>
        <dbReference type="EMBL" id="OMO86844.1"/>
    </source>
</evidence>
<sequence>MEGFRFAKTKKSNGNLIHTSKPM</sequence>
<reference evidence="2 3" key="1">
    <citation type="submission" date="2013-09" db="EMBL/GenBank/DDBJ databases">
        <title>Corchorus capsularis genome sequencing.</title>
        <authorList>
            <person name="Alam M."/>
            <person name="Haque M.S."/>
            <person name="Islam M.S."/>
            <person name="Emdad E.M."/>
            <person name="Islam M.M."/>
            <person name="Ahmed B."/>
            <person name="Halim A."/>
            <person name="Hossen Q.M.M."/>
            <person name="Hossain M.Z."/>
            <person name="Ahmed R."/>
            <person name="Khan M.M."/>
            <person name="Islam R."/>
            <person name="Rashid M.M."/>
            <person name="Khan S.A."/>
            <person name="Rahman M.S."/>
            <person name="Alam M."/>
        </authorList>
    </citation>
    <scope>NUCLEOTIDE SEQUENCE [LARGE SCALE GENOMIC DNA]</scope>
    <source>
        <strain evidence="3">cv. CVL-1</strain>
        <tissue evidence="2">Whole seedling</tissue>
    </source>
</reference>
<dbReference type="EMBL" id="AWWV01009381">
    <property type="protein sequence ID" value="OMO86844.1"/>
    <property type="molecule type" value="Genomic_DNA"/>
</dbReference>
<evidence type="ECO:0000313" key="3">
    <source>
        <dbReference type="Proteomes" id="UP000188268"/>
    </source>
</evidence>
<feature type="region of interest" description="Disordered" evidence="1">
    <location>
        <begin position="1"/>
        <end position="23"/>
    </location>
</feature>
<dbReference type="AlphaFoldDB" id="A0A1R3IWB0"/>
<evidence type="ECO:0000256" key="1">
    <source>
        <dbReference type="SAM" id="MobiDB-lite"/>
    </source>
</evidence>
<protein>
    <submittedName>
        <fullName evidence="2">Uncharacterized protein</fullName>
    </submittedName>
</protein>
<comment type="caution">
    <text evidence="2">The sequence shown here is derived from an EMBL/GenBank/DDBJ whole genome shotgun (WGS) entry which is preliminary data.</text>
</comment>
<accession>A0A1R3IWB0</accession>
<feature type="compositionally biased region" description="Polar residues" evidence="1">
    <location>
        <begin position="12"/>
        <end position="23"/>
    </location>
</feature>
<organism evidence="2 3">
    <name type="scientific">Corchorus capsularis</name>
    <name type="common">Jute</name>
    <dbReference type="NCBI Taxonomy" id="210143"/>
    <lineage>
        <taxon>Eukaryota</taxon>
        <taxon>Viridiplantae</taxon>
        <taxon>Streptophyta</taxon>
        <taxon>Embryophyta</taxon>
        <taxon>Tracheophyta</taxon>
        <taxon>Spermatophyta</taxon>
        <taxon>Magnoliopsida</taxon>
        <taxon>eudicotyledons</taxon>
        <taxon>Gunneridae</taxon>
        <taxon>Pentapetalae</taxon>
        <taxon>rosids</taxon>
        <taxon>malvids</taxon>
        <taxon>Malvales</taxon>
        <taxon>Malvaceae</taxon>
        <taxon>Grewioideae</taxon>
        <taxon>Apeibeae</taxon>
        <taxon>Corchorus</taxon>
    </lineage>
</organism>
<dbReference type="Gramene" id="OMO86844">
    <property type="protein sequence ID" value="OMO86844"/>
    <property type="gene ID" value="CCACVL1_09431"/>
</dbReference>
<keyword evidence="3" id="KW-1185">Reference proteome</keyword>
<gene>
    <name evidence="2" type="ORF">CCACVL1_09431</name>
</gene>
<proteinExistence type="predicted"/>
<dbReference type="Proteomes" id="UP000188268">
    <property type="component" value="Unassembled WGS sequence"/>
</dbReference>